<comment type="similarity">
    <text evidence="1">Belongs to the Fmt family.</text>
</comment>
<dbReference type="EMBL" id="CAFBMZ010000016">
    <property type="protein sequence ID" value="CAB4920315.1"/>
    <property type="molecule type" value="Genomic_DNA"/>
</dbReference>
<organism evidence="7">
    <name type="scientific">freshwater metagenome</name>
    <dbReference type="NCBI Taxonomy" id="449393"/>
    <lineage>
        <taxon>unclassified sequences</taxon>
        <taxon>metagenomes</taxon>
        <taxon>ecological metagenomes</taxon>
    </lineage>
</organism>
<accession>A0A6J7HUT3</accession>
<dbReference type="CDD" id="cd08646">
    <property type="entry name" value="FMT_core_Met-tRNA-FMT_N"/>
    <property type="match status" value="1"/>
</dbReference>
<evidence type="ECO:0000259" key="6">
    <source>
        <dbReference type="Pfam" id="PF02911"/>
    </source>
</evidence>
<dbReference type="InterPro" id="IPR044135">
    <property type="entry name" value="Met-tRNA-FMT_C"/>
</dbReference>
<keyword evidence="3" id="KW-0808">Transferase</keyword>
<dbReference type="InterPro" id="IPR011034">
    <property type="entry name" value="Formyl_transferase-like_C_sf"/>
</dbReference>
<dbReference type="EC" id="2.1.2.9" evidence="2"/>
<dbReference type="Pfam" id="PF00551">
    <property type="entry name" value="Formyl_trans_N"/>
    <property type="match status" value="1"/>
</dbReference>
<name>A0A6J7HUT3_9ZZZZ</name>
<dbReference type="CDD" id="cd08704">
    <property type="entry name" value="Met_tRNA_FMT_C"/>
    <property type="match status" value="1"/>
</dbReference>
<reference evidence="7" key="1">
    <citation type="submission" date="2020-05" db="EMBL/GenBank/DDBJ databases">
        <authorList>
            <person name="Chiriac C."/>
            <person name="Salcher M."/>
            <person name="Ghai R."/>
            <person name="Kavagutti S V."/>
        </authorList>
    </citation>
    <scope>NUCLEOTIDE SEQUENCE</scope>
</reference>
<dbReference type="InterPro" id="IPR005793">
    <property type="entry name" value="Formyl_trans_C"/>
</dbReference>
<evidence type="ECO:0000256" key="4">
    <source>
        <dbReference type="ARBA" id="ARBA00022917"/>
    </source>
</evidence>
<dbReference type="InterPro" id="IPR005794">
    <property type="entry name" value="Fmt"/>
</dbReference>
<feature type="domain" description="Formyl transferase C-terminal" evidence="6">
    <location>
        <begin position="197"/>
        <end position="292"/>
    </location>
</feature>
<feature type="domain" description="Formyl transferase N-terminal" evidence="5">
    <location>
        <begin position="7"/>
        <end position="172"/>
    </location>
</feature>
<dbReference type="PANTHER" id="PTHR11138:SF5">
    <property type="entry name" value="METHIONYL-TRNA FORMYLTRANSFERASE, MITOCHONDRIAL"/>
    <property type="match status" value="1"/>
</dbReference>
<evidence type="ECO:0000313" key="7">
    <source>
        <dbReference type="EMBL" id="CAB4920315.1"/>
    </source>
</evidence>
<dbReference type="InterPro" id="IPR036477">
    <property type="entry name" value="Formyl_transf_N_sf"/>
</dbReference>
<proteinExistence type="inferred from homology"/>
<evidence type="ECO:0000256" key="2">
    <source>
        <dbReference type="ARBA" id="ARBA00012261"/>
    </source>
</evidence>
<gene>
    <name evidence="7" type="ORF">UFOPK3684_00361</name>
</gene>
<protein>
    <recommendedName>
        <fullName evidence="2">methionyl-tRNA formyltransferase</fullName>
        <ecNumber evidence="2">2.1.2.9</ecNumber>
    </recommendedName>
</protein>
<evidence type="ECO:0000256" key="3">
    <source>
        <dbReference type="ARBA" id="ARBA00022679"/>
    </source>
</evidence>
<dbReference type="SUPFAM" id="SSF53328">
    <property type="entry name" value="Formyltransferase"/>
    <property type="match status" value="1"/>
</dbReference>
<dbReference type="Pfam" id="PF02911">
    <property type="entry name" value="Formyl_trans_C"/>
    <property type="match status" value="1"/>
</dbReference>
<dbReference type="Gene3D" id="3.40.50.12230">
    <property type="match status" value="1"/>
</dbReference>
<dbReference type="GO" id="GO:0004479">
    <property type="term" value="F:methionyl-tRNA formyltransferase activity"/>
    <property type="evidence" value="ECO:0007669"/>
    <property type="project" value="UniProtKB-EC"/>
</dbReference>
<evidence type="ECO:0000259" key="5">
    <source>
        <dbReference type="Pfam" id="PF00551"/>
    </source>
</evidence>
<dbReference type="SUPFAM" id="SSF50486">
    <property type="entry name" value="FMT C-terminal domain-like"/>
    <property type="match status" value="1"/>
</dbReference>
<dbReference type="InterPro" id="IPR041711">
    <property type="entry name" value="Met-tRNA-FMT_N"/>
</dbReference>
<evidence type="ECO:0000256" key="1">
    <source>
        <dbReference type="ARBA" id="ARBA00010699"/>
    </source>
</evidence>
<sequence length="301" mass="32192">MRIGVAATPDVAIPTLDWLLQSEHEVVLVISRPDRPAGRGRELTSSAVSNWAIAHQIALLRPQSADELVGVIDDLDLVITIGYGVLIPLEILRRPKYGFINLHFSLLPAYRGAAPVQRALENRERITGVTVFALDKGMDTGPIYSSAQIEIDPTWRAGELLTVLAKMGPTVIGKALTAIAVGTSARAQTGSASKANKISKAEAQINWSQPSTTIEAKIKAFFPAPGAWTMWNGGVFKITRAQSIDVLLPPGRIQVLDSQVHVGCGDSASLQITSVVPAGKREMSALDWARGARLTQGACFG</sequence>
<dbReference type="PANTHER" id="PTHR11138">
    <property type="entry name" value="METHIONYL-TRNA FORMYLTRANSFERASE"/>
    <property type="match status" value="1"/>
</dbReference>
<keyword evidence="4" id="KW-0648">Protein biosynthesis</keyword>
<dbReference type="AlphaFoldDB" id="A0A6J7HUT3"/>
<dbReference type="HAMAP" id="MF_00182">
    <property type="entry name" value="Formyl_trans"/>
    <property type="match status" value="1"/>
</dbReference>
<dbReference type="GO" id="GO:0005829">
    <property type="term" value="C:cytosol"/>
    <property type="evidence" value="ECO:0007669"/>
    <property type="project" value="TreeGrafter"/>
</dbReference>
<dbReference type="InterPro" id="IPR002376">
    <property type="entry name" value="Formyl_transf_N"/>
</dbReference>